<dbReference type="PANTHER" id="PTHR23422:SF11">
    <property type="entry name" value="DIPEPTIDYL PEPTIDASE 3"/>
    <property type="match status" value="1"/>
</dbReference>
<keyword evidence="7 15" id="KW-0963">Cytoplasm</keyword>
<reference evidence="18 19" key="1">
    <citation type="submission" date="2014-04" db="EMBL/GenBank/DDBJ databases">
        <authorList>
            <consortium name="DOE Joint Genome Institute"/>
            <person name="Kuo A."/>
            <person name="Martino E."/>
            <person name="Perotto S."/>
            <person name="Kohler A."/>
            <person name="Nagy L.G."/>
            <person name="Floudas D."/>
            <person name="Copeland A."/>
            <person name="Barry K.W."/>
            <person name="Cichocki N."/>
            <person name="Veneault-Fourrey C."/>
            <person name="LaButti K."/>
            <person name="Lindquist E.A."/>
            <person name="Lipzen A."/>
            <person name="Lundell T."/>
            <person name="Morin E."/>
            <person name="Murat C."/>
            <person name="Sun H."/>
            <person name="Tunlid A."/>
            <person name="Henrissat B."/>
            <person name="Grigoriev I.V."/>
            <person name="Hibbett D.S."/>
            <person name="Martin F."/>
            <person name="Nordberg H.P."/>
            <person name="Cantor M.N."/>
            <person name="Hua S.X."/>
        </authorList>
    </citation>
    <scope>NUCLEOTIDE SEQUENCE [LARGE SCALE GENOMIC DNA]</scope>
    <source>
        <strain evidence="18 19">Zn</strain>
    </source>
</reference>
<dbReference type="PANTHER" id="PTHR23422">
    <property type="entry name" value="DIPEPTIDYL PEPTIDASE III-RELATED"/>
    <property type="match status" value="1"/>
</dbReference>
<evidence type="ECO:0000256" key="6">
    <source>
        <dbReference type="ARBA" id="ARBA00022438"/>
    </source>
</evidence>
<dbReference type="FunCoup" id="A0A0C3CSE9">
    <property type="interactions" value="658"/>
</dbReference>
<evidence type="ECO:0000313" key="18">
    <source>
        <dbReference type="EMBL" id="KIN01944.1"/>
    </source>
</evidence>
<evidence type="ECO:0000256" key="13">
    <source>
        <dbReference type="ARBA" id="ARBA00031288"/>
    </source>
</evidence>
<dbReference type="Pfam" id="PF03571">
    <property type="entry name" value="Peptidase_M49"/>
    <property type="match status" value="1"/>
</dbReference>
<evidence type="ECO:0000256" key="11">
    <source>
        <dbReference type="ARBA" id="ARBA00022833"/>
    </source>
</evidence>
<dbReference type="GO" id="GO:0004177">
    <property type="term" value="F:aminopeptidase activity"/>
    <property type="evidence" value="ECO:0007669"/>
    <property type="project" value="UniProtKB-KW"/>
</dbReference>
<evidence type="ECO:0000256" key="9">
    <source>
        <dbReference type="ARBA" id="ARBA00022723"/>
    </source>
</evidence>
<feature type="active site" evidence="16">
    <location>
        <position position="448"/>
    </location>
</feature>
<evidence type="ECO:0000256" key="10">
    <source>
        <dbReference type="ARBA" id="ARBA00022801"/>
    </source>
</evidence>
<dbReference type="EC" id="3.4.14.4" evidence="4 15"/>
<evidence type="ECO:0000256" key="5">
    <source>
        <dbReference type="ARBA" id="ARBA00014713"/>
    </source>
</evidence>
<reference evidence="19" key="2">
    <citation type="submission" date="2015-01" db="EMBL/GenBank/DDBJ databases">
        <title>Evolutionary Origins and Diversification of the Mycorrhizal Mutualists.</title>
        <authorList>
            <consortium name="DOE Joint Genome Institute"/>
            <consortium name="Mycorrhizal Genomics Consortium"/>
            <person name="Kohler A."/>
            <person name="Kuo A."/>
            <person name="Nagy L.G."/>
            <person name="Floudas D."/>
            <person name="Copeland A."/>
            <person name="Barry K.W."/>
            <person name="Cichocki N."/>
            <person name="Veneault-Fourrey C."/>
            <person name="LaButti K."/>
            <person name="Lindquist E.A."/>
            <person name="Lipzen A."/>
            <person name="Lundell T."/>
            <person name="Morin E."/>
            <person name="Murat C."/>
            <person name="Riley R."/>
            <person name="Ohm R."/>
            <person name="Sun H."/>
            <person name="Tunlid A."/>
            <person name="Henrissat B."/>
            <person name="Grigoriev I.V."/>
            <person name="Hibbett D.S."/>
            <person name="Martin F."/>
        </authorList>
    </citation>
    <scope>NUCLEOTIDE SEQUENCE [LARGE SCALE GENOMIC DNA]</scope>
    <source>
        <strain evidence="19">Zn</strain>
    </source>
</reference>
<keyword evidence="9 15" id="KW-0479">Metal-binding</keyword>
<dbReference type="GO" id="GO:0046872">
    <property type="term" value="F:metal ion binding"/>
    <property type="evidence" value="ECO:0007669"/>
    <property type="project" value="UniProtKB-KW"/>
</dbReference>
<comment type="similarity">
    <text evidence="3 15">Belongs to the peptidase M49 family.</text>
</comment>
<dbReference type="HOGENOM" id="CLU_011977_1_0_1"/>
<evidence type="ECO:0000256" key="12">
    <source>
        <dbReference type="ARBA" id="ARBA00023049"/>
    </source>
</evidence>
<evidence type="ECO:0000256" key="1">
    <source>
        <dbReference type="ARBA" id="ARBA00001336"/>
    </source>
</evidence>
<evidence type="ECO:0000256" key="14">
    <source>
        <dbReference type="ARBA" id="ARBA00032119"/>
    </source>
</evidence>
<feature type="binding site" evidence="17">
    <location>
        <position position="452"/>
    </location>
    <ligand>
        <name>Zn(2+)</name>
        <dbReference type="ChEBI" id="CHEBI:29105"/>
        <note>catalytic</note>
    </ligand>
</feature>
<dbReference type="InterPro" id="IPR039461">
    <property type="entry name" value="Peptidase_M49"/>
</dbReference>
<dbReference type="GO" id="GO:0008235">
    <property type="term" value="F:metalloexopeptidase activity"/>
    <property type="evidence" value="ECO:0007669"/>
    <property type="project" value="InterPro"/>
</dbReference>
<keyword evidence="12 15" id="KW-0482">Metalloprotease</keyword>
<dbReference type="EMBL" id="KN832875">
    <property type="protein sequence ID" value="KIN01944.1"/>
    <property type="molecule type" value="Genomic_DNA"/>
</dbReference>
<organism evidence="18 19">
    <name type="scientific">Oidiodendron maius (strain Zn)</name>
    <dbReference type="NCBI Taxonomy" id="913774"/>
    <lineage>
        <taxon>Eukaryota</taxon>
        <taxon>Fungi</taxon>
        <taxon>Dikarya</taxon>
        <taxon>Ascomycota</taxon>
        <taxon>Pezizomycotina</taxon>
        <taxon>Leotiomycetes</taxon>
        <taxon>Leotiomycetes incertae sedis</taxon>
        <taxon>Myxotrichaceae</taxon>
        <taxon>Oidiodendron</taxon>
    </lineage>
</organism>
<keyword evidence="8 15" id="KW-0645">Protease</keyword>
<evidence type="ECO:0000256" key="2">
    <source>
        <dbReference type="ARBA" id="ARBA00004496"/>
    </source>
</evidence>
<keyword evidence="6 15" id="KW-0031">Aminopeptidase</keyword>
<dbReference type="FunFam" id="3.30.540.30:FF:000004">
    <property type="entry name" value="Dipeptidyl peptidase 3"/>
    <property type="match status" value="1"/>
</dbReference>
<dbReference type="GO" id="GO:0008239">
    <property type="term" value="F:dipeptidyl-peptidase activity"/>
    <property type="evidence" value="ECO:0007669"/>
    <property type="project" value="UniProtKB-UniRule"/>
</dbReference>
<dbReference type="FunFam" id="3.30.540.30:FF:000002">
    <property type="entry name" value="Dipeptidyl peptidase 3"/>
    <property type="match status" value="1"/>
</dbReference>
<dbReference type="GO" id="GO:0005737">
    <property type="term" value="C:cytoplasm"/>
    <property type="evidence" value="ECO:0007669"/>
    <property type="project" value="UniProtKB-SubCell"/>
</dbReference>
<evidence type="ECO:0000256" key="17">
    <source>
        <dbReference type="PIRSR" id="PIRSR007828-2"/>
    </source>
</evidence>
<dbReference type="InterPro" id="IPR005317">
    <property type="entry name" value="Dipeptidyl-peptase3"/>
</dbReference>
<sequence length="707" mass="78915">MNAQELQNFLADSPPTTVNLVIKKHFEALDDQQKRYAHYISKAAFTGTRITLRQVSPESEPIYDFITELHKSCNGDWAACQKKAGVSDEDIKYFLEYSAMFLGNCGNYKGMGDAKFIPRCDEKAFAALAATSPSAEKHYKATEGAIFSSNNSGIMHLGHLEDGHMTTYYPDSKGITKANIQAVDEWMQKKNLLVENTRLRKTPEGSFEILIASAVTHVPLEGGDIGKETEFDIEDGPLKGHKIKLVYGDHAKEMSLIADLHRKAAENAANENQKKMQEAYVKSFETGSLEAFKDSQRFWIKDKSPMVESNIGFVETYRDPQGVRGEWEGFAATVNLDRTKAFGALVAAAETSIPKLPWSKDFEKDKFLSPDFSSLEVLSFAGSGIPAGINIPNYDDIRQTEGFKNVSLGNVLSAKAPNEKIPFISEDDLELYQKYRDPAFEVQVGIHELLGHGTGKLLQEIEPGQYNFDVKNPPISPVTGMAVTTWYKPRQTWGGVFGSIASSYEECRAECVAMALSCEFEILRLFGFGDGKDDIDGEAGNILYVAYLQMAKAGVSALEYWDPKIRKWGQAHMQARFSILQSFLNAGEDFCKLEYKNNDLSDLTIKLDRHKITTVGRQAVEAYLQKLHVYKSTADVEAGTKLYNEMTYVDADFWGDKVRKQVLATKQPRKIFIQANTVLDEGTGSVELVEYEPTCEGMIQSYAERGV</sequence>
<evidence type="ECO:0000256" key="7">
    <source>
        <dbReference type="ARBA" id="ARBA00022490"/>
    </source>
</evidence>
<evidence type="ECO:0000313" key="19">
    <source>
        <dbReference type="Proteomes" id="UP000054321"/>
    </source>
</evidence>
<feature type="binding site" evidence="17">
    <location>
        <position position="447"/>
    </location>
    <ligand>
        <name>Zn(2+)</name>
        <dbReference type="ChEBI" id="CHEBI:29105"/>
        <note>catalytic</note>
    </ligand>
</feature>
<dbReference type="InParanoid" id="A0A0C3CSE9"/>
<evidence type="ECO:0000256" key="8">
    <source>
        <dbReference type="ARBA" id="ARBA00022670"/>
    </source>
</evidence>
<dbReference type="STRING" id="913774.A0A0C3CSE9"/>
<dbReference type="OrthoDB" id="4694525at2759"/>
<keyword evidence="11 15" id="KW-0862">Zinc</keyword>
<dbReference type="GO" id="GO:0006508">
    <property type="term" value="P:proteolysis"/>
    <property type="evidence" value="ECO:0007669"/>
    <property type="project" value="UniProtKB-KW"/>
</dbReference>
<keyword evidence="10 15" id="KW-0378">Hydrolase</keyword>
<evidence type="ECO:0000256" key="16">
    <source>
        <dbReference type="PIRSR" id="PIRSR007828-1"/>
    </source>
</evidence>
<evidence type="ECO:0000256" key="3">
    <source>
        <dbReference type="ARBA" id="ARBA00010200"/>
    </source>
</evidence>
<dbReference type="Gene3D" id="3.30.540.30">
    <property type="match status" value="3"/>
</dbReference>
<keyword evidence="19" id="KW-1185">Reference proteome</keyword>
<dbReference type="AlphaFoldDB" id="A0A0C3CSE9"/>
<comment type="cofactor">
    <cofactor evidence="15 17">
        <name>Zn(2+)</name>
        <dbReference type="ChEBI" id="CHEBI:29105"/>
    </cofactor>
    <text evidence="15 17">Binds 1 zinc ion per subunit.</text>
</comment>
<dbReference type="Proteomes" id="UP000054321">
    <property type="component" value="Unassembled WGS sequence"/>
</dbReference>
<evidence type="ECO:0000256" key="4">
    <source>
        <dbReference type="ARBA" id="ARBA00012063"/>
    </source>
</evidence>
<name>A0A0C3CSE9_OIDMZ</name>
<evidence type="ECO:0000256" key="15">
    <source>
        <dbReference type="PIRNR" id="PIRNR007828"/>
    </source>
</evidence>
<protein>
    <recommendedName>
        <fullName evidence="5 15">Dipeptidyl peptidase 3</fullName>
        <ecNumber evidence="4 15">3.4.14.4</ecNumber>
    </recommendedName>
    <alternativeName>
        <fullName evidence="13 15">Dipeptidyl aminopeptidase III</fullName>
    </alternativeName>
    <alternativeName>
        <fullName evidence="14 15">Dipeptidyl peptidase III</fullName>
    </alternativeName>
</protein>
<dbReference type="PIRSF" id="PIRSF007828">
    <property type="entry name" value="Dipeptidyl-peptidase_III"/>
    <property type="match status" value="1"/>
</dbReference>
<proteinExistence type="inferred from homology"/>
<gene>
    <name evidence="18" type="ORF">OIDMADRAFT_120587</name>
</gene>
<comment type="catalytic activity">
    <reaction evidence="1 15">
        <text>Release of an N-terminal dipeptide from a peptide comprising four or more residues, with broad specificity. Also acts on dipeptidyl 2-naphthylamides.</text>
        <dbReference type="EC" id="3.4.14.4"/>
    </reaction>
</comment>
<dbReference type="FunFam" id="3.30.540.30:FF:000001">
    <property type="entry name" value="Dipeptidyl peptidase 3"/>
    <property type="match status" value="1"/>
</dbReference>
<dbReference type="MEROPS" id="M49.004"/>
<accession>A0A0C3CSE9</accession>
<feature type="binding site" evidence="17">
    <location>
        <position position="506"/>
    </location>
    <ligand>
        <name>Zn(2+)</name>
        <dbReference type="ChEBI" id="CHEBI:29105"/>
        <note>catalytic</note>
    </ligand>
</feature>
<comment type="subcellular location">
    <subcellularLocation>
        <location evidence="2">Cytoplasm</location>
    </subcellularLocation>
</comment>